<gene>
    <name evidence="1" type="ORF">ASZ90_010902</name>
</gene>
<sequence>MDLAVITLIETDRMEKGDFIWTENYNLRLQPTGARKVTEEVNRWFNRTMQYQGKEYAWHYIMLLKAPGTGALSGRQEEETGFRVSGVCG</sequence>
<dbReference type="AlphaFoldDB" id="A0A0W8FEN8"/>
<protein>
    <submittedName>
        <fullName evidence="1">Crispr-associated protein cas1</fullName>
    </submittedName>
</protein>
<organism evidence="1">
    <name type="scientific">hydrocarbon metagenome</name>
    <dbReference type="NCBI Taxonomy" id="938273"/>
    <lineage>
        <taxon>unclassified sequences</taxon>
        <taxon>metagenomes</taxon>
        <taxon>ecological metagenomes</taxon>
    </lineage>
</organism>
<accession>A0A0W8FEN8</accession>
<name>A0A0W8FEN8_9ZZZZ</name>
<comment type="caution">
    <text evidence="1">The sequence shown here is derived from an EMBL/GenBank/DDBJ whole genome shotgun (WGS) entry which is preliminary data.</text>
</comment>
<reference evidence="1" key="1">
    <citation type="journal article" date="2015" name="Proc. Natl. Acad. Sci. U.S.A.">
        <title>Networks of energetic and metabolic interactions define dynamics in microbial communities.</title>
        <authorList>
            <person name="Embree M."/>
            <person name="Liu J.K."/>
            <person name="Al-Bassam M.M."/>
            <person name="Zengler K."/>
        </authorList>
    </citation>
    <scope>NUCLEOTIDE SEQUENCE</scope>
</reference>
<proteinExistence type="predicted"/>
<dbReference type="EMBL" id="LNQE01001297">
    <property type="protein sequence ID" value="KUG19366.1"/>
    <property type="molecule type" value="Genomic_DNA"/>
</dbReference>
<evidence type="ECO:0000313" key="1">
    <source>
        <dbReference type="EMBL" id="KUG19366.1"/>
    </source>
</evidence>
<dbReference type="Gene3D" id="1.20.120.920">
    <property type="entry name" value="CRISPR-associated endonuclease Cas1, C-terminal domain"/>
    <property type="match status" value="1"/>
</dbReference>
<dbReference type="InterPro" id="IPR042206">
    <property type="entry name" value="CRISPR-assoc_Cas1_C"/>
</dbReference>